<dbReference type="PROSITE" id="PS00600">
    <property type="entry name" value="AA_TRANSFER_CLASS_3"/>
    <property type="match status" value="1"/>
</dbReference>
<dbReference type="InterPro" id="IPR050103">
    <property type="entry name" value="Class-III_PLP-dep_AT"/>
</dbReference>
<dbReference type="InterPro" id="IPR049704">
    <property type="entry name" value="Aminotrans_3_PPA_site"/>
</dbReference>
<proteinExistence type="inferred from homology"/>
<comment type="similarity">
    <text evidence="2 6">Belongs to the class-III pyridoxal-phosphate-dependent aminotransferase family.</text>
</comment>
<dbReference type="RefSeq" id="WP_077926373.1">
    <property type="nucleotide sequence ID" value="NZ_BAABKE010000006.1"/>
</dbReference>
<dbReference type="PANTHER" id="PTHR11986">
    <property type="entry name" value="AMINOTRANSFERASE CLASS III"/>
    <property type="match status" value="1"/>
</dbReference>
<evidence type="ECO:0000256" key="4">
    <source>
        <dbReference type="ARBA" id="ARBA00022679"/>
    </source>
</evidence>
<keyword evidence="5 6" id="KW-0663">Pyridoxal phosphate</keyword>
<comment type="caution">
    <text evidence="7">The sequence shown here is derived from an EMBL/GenBank/DDBJ whole genome shotgun (WGS) entry which is preliminary data.</text>
</comment>
<protein>
    <submittedName>
        <fullName evidence="7">4-aminobutyrate--2-oxoglutarate transaminase</fullName>
    </submittedName>
</protein>
<gene>
    <name evidence="7" type="primary">gabT_2</name>
    <name evidence="7" type="ORF">GCM10023338_19230</name>
</gene>
<evidence type="ECO:0000256" key="6">
    <source>
        <dbReference type="RuleBase" id="RU003560"/>
    </source>
</evidence>
<dbReference type="NCBIfam" id="NF005376">
    <property type="entry name" value="PRK06918.1"/>
    <property type="match status" value="1"/>
</dbReference>
<organism evidence="7 8">
    <name type="scientific">Wohlfahrtiimonas larvae</name>
    <dbReference type="NCBI Taxonomy" id="1157986"/>
    <lineage>
        <taxon>Bacteria</taxon>
        <taxon>Pseudomonadati</taxon>
        <taxon>Pseudomonadota</taxon>
        <taxon>Gammaproteobacteria</taxon>
        <taxon>Cardiobacteriales</taxon>
        <taxon>Ignatzschineriaceae</taxon>
        <taxon>Wohlfahrtiimonas</taxon>
    </lineage>
</organism>
<dbReference type="Gene3D" id="3.90.1150.10">
    <property type="entry name" value="Aspartate Aminotransferase, domain 1"/>
    <property type="match status" value="1"/>
</dbReference>
<dbReference type="PIRSF" id="PIRSF000521">
    <property type="entry name" value="Transaminase_4ab_Lys_Orn"/>
    <property type="match status" value="1"/>
</dbReference>
<reference evidence="8" key="1">
    <citation type="journal article" date="2019" name="Int. J. Syst. Evol. Microbiol.">
        <title>The Global Catalogue of Microorganisms (GCM) 10K type strain sequencing project: providing services to taxonomists for standard genome sequencing and annotation.</title>
        <authorList>
            <consortium name="The Broad Institute Genomics Platform"/>
            <consortium name="The Broad Institute Genome Sequencing Center for Infectious Disease"/>
            <person name="Wu L."/>
            <person name="Ma J."/>
        </authorList>
    </citation>
    <scope>NUCLEOTIDE SEQUENCE [LARGE SCALE GENOMIC DNA]</scope>
    <source>
        <strain evidence="8">JCM 18424</strain>
    </source>
</reference>
<evidence type="ECO:0000256" key="1">
    <source>
        <dbReference type="ARBA" id="ARBA00001933"/>
    </source>
</evidence>
<evidence type="ECO:0000256" key="2">
    <source>
        <dbReference type="ARBA" id="ARBA00008954"/>
    </source>
</evidence>
<evidence type="ECO:0000256" key="3">
    <source>
        <dbReference type="ARBA" id="ARBA00022576"/>
    </source>
</evidence>
<dbReference type="InterPro" id="IPR015421">
    <property type="entry name" value="PyrdxlP-dep_Trfase_major"/>
</dbReference>
<keyword evidence="8" id="KW-1185">Reference proteome</keyword>
<evidence type="ECO:0000313" key="7">
    <source>
        <dbReference type="EMBL" id="GAA5102235.1"/>
    </source>
</evidence>
<dbReference type="InterPro" id="IPR015422">
    <property type="entry name" value="PyrdxlP-dep_Trfase_small"/>
</dbReference>
<accession>A0ABP9N101</accession>
<sequence length="433" mass="47125">MSYSTEQLQEIRQKYVARGVSNGNLNIATKAVNATITTEKGEEFIDFAGAIGVMNVGHSHPKVVAAIKAQVENFTHPGFNVMMYESYLELCKRLCEITAGDHDKKAILFNTGAEAVENAVKIARKYTGRSGVVSFYRAFHGRTNLTMSMTSKVNPYKVNFGPFASDIYQAPYPYMYQRPAQMTEEQYIDETIARFDEFFKATASPENTACIVMEPIQGEGGFVVPPKRFVEHVYNFCQKYGIIFVADEIQAGFARTGKFFSMEHFGIVPDLMTTSKSLAAGVPLSAVVGRAEIVNAPNPGELGGTFSGSPLACAAALAVIDIIEEENLNEKAEILGAKLQAYLEDKQKTYSFIGDIRRLGAMVAAEIVKDPATREPDAAKTSAITKFANENGLLLISAGINSNVVRFLSPLTITDAELAKGLAILDNALASVK</sequence>
<dbReference type="CDD" id="cd00610">
    <property type="entry name" value="OAT_like"/>
    <property type="match status" value="1"/>
</dbReference>
<name>A0ABP9N101_9GAMM</name>
<dbReference type="InterPro" id="IPR005814">
    <property type="entry name" value="Aminotrans_3"/>
</dbReference>
<dbReference type="InterPro" id="IPR004632">
    <property type="entry name" value="4NH2But_aminotransferase_bac"/>
</dbReference>
<comment type="cofactor">
    <cofactor evidence="1">
        <name>pyridoxal 5'-phosphate</name>
        <dbReference type="ChEBI" id="CHEBI:597326"/>
    </cofactor>
</comment>
<dbReference type="EMBL" id="BAABKE010000006">
    <property type="protein sequence ID" value="GAA5102235.1"/>
    <property type="molecule type" value="Genomic_DNA"/>
</dbReference>
<dbReference type="Proteomes" id="UP001500631">
    <property type="component" value="Unassembled WGS sequence"/>
</dbReference>
<keyword evidence="3" id="KW-0032">Aminotransferase</keyword>
<dbReference type="PANTHER" id="PTHR11986:SF58">
    <property type="entry name" value="LEUCINE_METHIONINE RACEMASE"/>
    <property type="match status" value="1"/>
</dbReference>
<dbReference type="Pfam" id="PF00202">
    <property type="entry name" value="Aminotran_3"/>
    <property type="match status" value="1"/>
</dbReference>
<keyword evidence="4" id="KW-0808">Transferase</keyword>
<dbReference type="NCBIfam" id="TIGR00700">
    <property type="entry name" value="GABAtrnsam"/>
    <property type="match status" value="1"/>
</dbReference>
<evidence type="ECO:0000256" key="5">
    <source>
        <dbReference type="ARBA" id="ARBA00022898"/>
    </source>
</evidence>
<dbReference type="Gene3D" id="3.40.640.10">
    <property type="entry name" value="Type I PLP-dependent aspartate aminotransferase-like (Major domain)"/>
    <property type="match status" value="1"/>
</dbReference>
<dbReference type="InterPro" id="IPR015424">
    <property type="entry name" value="PyrdxlP-dep_Trfase"/>
</dbReference>
<dbReference type="SUPFAM" id="SSF53383">
    <property type="entry name" value="PLP-dependent transferases"/>
    <property type="match status" value="1"/>
</dbReference>
<evidence type="ECO:0000313" key="8">
    <source>
        <dbReference type="Proteomes" id="UP001500631"/>
    </source>
</evidence>